<name>A1ZDJ3_MICM2</name>
<sequence length="216" mass="24626">MCKYFLKMNLYRGLFCLAGILLMSIGVSEAQVQDSVPQIKPSTTVKPTLTVKDTVVIKKGGRLSNKKRKRRSNSPRKALLYSAAFPGFGQIYNRKPWKLIIIYGGGALLGLEINRQHQRFLQFRNEYVKKSQDPNYEASFNLTAENLKTIQDQAKRDRDFMIILSVLVYGLQMVDANVDAHLMDFDLNDDLSFRLEPTMESTPFSNFAALSLTLKF</sequence>
<evidence type="ECO:0000256" key="1">
    <source>
        <dbReference type="SAM" id="SignalP"/>
    </source>
</evidence>
<dbReference type="Proteomes" id="UP000004095">
    <property type="component" value="Unassembled WGS sequence"/>
</dbReference>
<comment type="caution">
    <text evidence="3">The sequence shown here is derived from an EMBL/GenBank/DDBJ whole genome shotgun (WGS) entry which is preliminary data.</text>
</comment>
<protein>
    <recommendedName>
        <fullName evidence="2">DUF5683 domain-containing protein</fullName>
    </recommendedName>
</protein>
<proteinExistence type="predicted"/>
<keyword evidence="1" id="KW-0732">Signal</keyword>
<dbReference type="InterPro" id="IPR043738">
    <property type="entry name" value="DUF5683"/>
</dbReference>
<dbReference type="AlphaFoldDB" id="A1ZDJ3"/>
<accession>A1ZDJ3</accession>
<feature type="chain" id="PRO_5002642088" description="DUF5683 domain-containing protein" evidence="1">
    <location>
        <begin position="31"/>
        <end position="216"/>
    </location>
</feature>
<gene>
    <name evidence="3" type="ORF">M23134_05238</name>
</gene>
<keyword evidence="4" id="KW-1185">Reference proteome</keyword>
<evidence type="ECO:0000313" key="4">
    <source>
        <dbReference type="Proteomes" id="UP000004095"/>
    </source>
</evidence>
<dbReference type="Pfam" id="PF18935">
    <property type="entry name" value="DUF5683"/>
    <property type="match status" value="1"/>
</dbReference>
<evidence type="ECO:0000259" key="2">
    <source>
        <dbReference type="Pfam" id="PF18935"/>
    </source>
</evidence>
<feature type="domain" description="DUF5683" evidence="2">
    <location>
        <begin position="73"/>
        <end position="215"/>
    </location>
</feature>
<dbReference type="eggNOG" id="ENOG502ZCD0">
    <property type="taxonomic scope" value="Bacteria"/>
</dbReference>
<reference evidence="3 4" key="1">
    <citation type="submission" date="2007-01" db="EMBL/GenBank/DDBJ databases">
        <authorList>
            <person name="Haygood M."/>
            <person name="Podell S."/>
            <person name="Anderson C."/>
            <person name="Hopkinson B."/>
            <person name="Roe K."/>
            <person name="Barbeau K."/>
            <person name="Gaasterland T."/>
            <person name="Ferriera S."/>
            <person name="Johnson J."/>
            <person name="Kravitz S."/>
            <person name="Beeson K."/>
            <person name="Sutton G."/>
            <person name="Rogers Y.-H."/>
            <person name="Friedman R."/>
            <person name="Frazier M."/>
            <person name="Venter J.C."/>
        </authorList>
    </citation>
    <scope>NUCLEOTIDE SEQUENCE [LARGE SCALE GENOMIC DNA]</scope>
    <source>
        <strain evidence="3 4">ATCC 23134</strain>
    </source>
</reference>
<feature type="signal peptide" evidence="1">
    <location>
        <begin position="1"/>
        <end position="30"/>
    </location>
</feature>
<dbReference type="EMBL" id="AAWS01000002">
    <property type="protein sequence ID" value="EAY31732.1"/>
    <property type="molecule type" value="Genomic_DNA"/>
</dbReference>
<evidence type="ECO:0000313" key="3">
    <source>
        <dbReference type="EMBL" id="EAY31732.1"/>
    </source>
</evidence>
<organism evidence="3 4">
    <name type="scientific">Microscilla marina ATCC 23134</name>
    <dbReference type="NCBI Taxonomy" id="313606"/>
    <lineage>
        <taxon>Bacteria</taxon>
        <taxon>Pseudomonadati</taxon>
        <taxon>Bacteroidota</taxon>
        <taxon>Cytophagia</taxon>
        <taxon>Cytophagales</taxon>
        <taxon>Microscillaceae</taxon>
        <taxon>Microscilla</taxon>
    </lineage>
</organism>